<dbReference type="InterPro" id="IPR005475">
    <property type="entry name" value="Transketolase-like_Pyr-bd"/>
</dbReference>
<feature type="domain" description="Transketolase-like pyrimidine-binding" evidence="4">
    <location>
        <begin position="18"/>
        <end position="193"/>
    </location>
</feature>
<dbReference type="Pfam" id="PF02779">
    <property type="entry name" value="Transket_pyr"/>
    <property type="match status" value="1"/>
</dbReference>
<dbReference type="InterPro" id="IPR033248">
    <property type="entry name" value="Transketolase_C"/>
</dbReference>
<dbReference type="AlphaFoldDB" id="A0A8J2YUH7"/>
<gene>
    <name evidence="5" type="ORF">GCM10011611_32500</name>
</gene>
<dbReference type="InterPro" id="IPR009014">
    <property type="entry name" value="Transketo_C/PFOR_II"/>
</dbReference>
<keyword evidence="2" id="KW-0560">Oxidoreductase</keyword>
<comment type="cofactor">
    <cofactor evidence="1">
        <name>thiamine diphosphate</name>
        <dbReference type="ChEBI" id="CHEBI:58937"/>
    </cofactor>
</comment>
<dbReference type="Gene3D" id="3.40.50.920">
    <property type="match status" value="1"/>
</dbReference>
<comment type="caution">
    <text evidence="5">The sequence shown here is derived from an EMBL/GenBank/DDBJ whole genome shotgun (WGS) entry which is preliminary data.</text>
</comment>
<dbReference type="InterPro" id="IPR029061">
    <property type="entry name" value="THDP-binding"/>
</dbReference>
<dbReference type="Proteomes" id="UP000646365">
    <property type="component" value="Unassembled WGS sequence"/>
</dbReference>
<organism evidence="5 6">
    <name type="scientific">Aliidongia dinghuensis</name>
    <dbReference type="NCBI Taxonomy" id="1867774"/>
    <lineage>
        <taxon>Bacteria</taxon>
        <taxon>Pseudomonadati</taxon>
        <taxon>Pseudomonadota</taxon>
        <taxon>Alphaproteobacteria</taxon>
        <taxon>Rhodospirillales</taxon>
        <taxon>Dongiaceae</taxon>
        <taxon>Aliidongia</taxon>
    </lineage>
</organism>
<accession>A0A8J2YUH7</accession>
<dbReference type="PANTHER" id="PTHR43257:SF2">
    <property type="entry name" value="PYRUVATE DEHYDROGENASE E1 COMPONENT SUBUNIT BETA"/>
    <property type="match status" value="1"/>
</dbReference>
<evidence type="ECO:0000259" key="4">
    <source>
        <dbReference type="SMART" id="SM00861"/>
    </source>
</evidence>
<dbReference type="SMART" id="SM00861">
    <property type="entry name" value="Transket_pyr"/>
    <property type="match status" value="1"/>
</dbReference>
<sequence length="364" mass="39552">MRAETAMTMIHNGLPAQMSYREALAHAMHSALDQHDNTIIIGQGVTDFKGIFGTVLGLAETHPSRVIETPLAEDSVTGICIGAALNGVYPINIHIRADFGLLAANQLINLAAKYKYMFGGLFNVPMMVRMVIGRSWGQGAQHSQSLQSLFAHIPGLVVLMPSTPEAIVSSYAHAIAHHAGPVIMLEHRLMYDLVFETARQATVPHPFGSRVERSGGDVTIVATSIMVLEARRAAAHLAAHGIDCEIIDLHSISHPDHQMILDSIAKTGRLVVADTSWQPYGVSAEICRIVAERDPRLLKAPVVTLGMAPAPCPTAKALEDMYYPDLHVLVDATARLVRGREDHGVPILDAKSMTDFYKHFKGPF</sequence>
<proteinExistence type="predicted"/>
<keyword evidence="6" id="KW-1185">Reference proteome</keyword>
<reference evidence="5" key="2">
    <citation type="submission" date="2020-09" db="EMBL/GenBank/DDBJ databases">
        <authorList>
            <person name="Sun Q."/>
            <person name="Zhou Y."/>
        </authorList>
    </citation>
    <scope>NUCLEOTIDE SEQUENCE</scope>
    <source>
        <strain evidence="5">CGMCC 1.15725</strain>
    </source>
</reference>
<dbReference type="SUPFAM" id="SSF52518">
    <property type="entry name" value="Thiamin diphosphate-binding fold (THDP-binding)"/>
    <property type="match status" value="1"/>
</dbReference>
<evidence type="ECO:0000256" key="1">
    <source>
        <dbReference type="ARBA" id="ARBA00001964"/>
    </source>
</evidence>
<name>A0A8J2YUH7_9PROT</name>
<evidence type="ECO:0000256" key="2">
    <source>
        <dbReference type="ARBA" id="ARBA00023002"/>
    </source>
</evidence>
<dbReference type="EMBL" id="BMJQ01000008">
    <property type="protein sequence ID" value="GGF23913.1"/>
    <property type="molecule type" value="Genomic_DNA"/>
</dbReference>
<reference evidence="5" key="1">
    <citation type="journal article" date="2014" name="Int. J. Syst. Evol. Microbiol.">
        <title>Complete genome sequence of Corynebacterium casei LMG S-19264T (=DSM 44701T), isolated from a smear-ripened cheese.</title>
        <authorList>
            <consortium name="US DOE Joint Genome Institute (JGI-PGF)"/>
            <person name="Walter F."/>
            <person name="Albersmeier A."/>
            <person name="Kalinowski J."/>
            <person name="Ruckert C."/>
        </authorList>
    </citation>
    <scope>NUCLEOTIDE SEQUENCE</scope>
    <source>
        <strain evidence="5">CGMCC 1.15725</strain>
    </source>
</reference>
<protein>
    <submittedName>
        <fullName evidence="5">Transketolase</fullName>
    </submittedName>
</protein>
<evidence type="ECO:0000313" key="5">
    <source>
        <dbReference type="EMBL" id="GGF23913.1"/>
    </source>
</evidence>
<dbReference type="GO" id="GO:0016491">
    <property type="term" value="F:oxidoreductase activity"/>
    <property type="evidence" value="ECO:0007669"/>
    <property type="project" value="UniProtKB-KW"/>
</dbReference>
<evidence type="ECO:0000256" key="3">
    <source>
        <dbReference type="ARBA" id="ARBA00023052"/>
    </source>
</evidence>
<dbReference type="Pfam" id="PF02780">
    <property type="entry name" value="Transketolase_C"/>
    <property type="match status" value="1"/>
</dbReference>
<keyword evidence="3" id="KW-0786">Thiamine pyrophosphate</keyword>
<dbReference type="PANTHER" id="PTHR43257">
    <property type="entry name" value="PYRUVATE DEHYDROGENASE E1 COMPONENT BETA SUBUNIT"/>
    <property type="match status" value="1"/>
</dbReference>
<evidence type="ECO:0000313" key="6">
    <source>
        <dbReference type="Proteomes" id="UP000646365"/>
    </source>
</evidence>
<dbReference type="SUPFAM" id="SSF52922">
    <property type="entry name" value="TK C-terminal domain-like"/>
    <property type="match status" value="1"/>
</dbReference>
<dbReference type="Gene3D" id="3.40.50.970">
    <property type="match status" value="1"/>
</dbReference>